<dbReference type="PROSITE" id="PS01179">
    <property type="entry name" value="PID"/>
    <property type="match status" value="1"/>
</dbReference>
<dbReference type="CDD" id="cd01268">
    <property type="entry name" value="PTB_Numb"/>
    <property type="match status" value="1"/>
</dbReference>
<organism evidence="5 6">
    <name type="scientific">Patiria miniata</name>
    <name type="common">Bat star</name>
    <name type="synonym">Asterina miniata</name>
    <dbReference type="NCBI Taxonomy" id="46514"/>
    <lineage>
        <taxon>Eukaryota</taxon>
        <taxon>Metazoa</taxon>
        <taxon>Echinodermata</taxon>
        <taxon>Eleutherozoa</taxon>
        <taxon>Asterozoa</taxon>
        <taxon>Asteroidea</taxon>
        <taxon>Valvatacea</taxon>
        <taxon>Valvatida</taxon>
        <taxon>Asterinidae</taxon>
        <taxon>Patiria</taxon>
    </lineage>
</organism>
<sequence>MGRLKSFFFGSSHGRHKYNKNPPPDTGPASPGPSAEANPSSSTSQSPASTPKRNSRLRRSLSMKKLRSSFRRKEHAHVPAASKPHQWQQDEKLVRAGSCNFPVKYLGSIEVTESRGMHICEDAAKQLRANTKKKVRAILWVSSDGLRVVDEESKGLIVDQTIEKVSFCAPDRHNDKGFSYICRDGTTRRWLCHCFHSLREPGERLSHAVGCAFAACLERKQQRDKLCGVKVEFDVNKTSFTRQGSFRQATMTEQMEEAAAREDEKENQEQDLAGPAPNMPFARPRQHASEAMLMRQGSFRGFPNLNIQSPFKRQLSLRLNELPSTLQRQQNVLHTHPEMPSEEETIEQQSEASPLGTPTSPTASTSFPQQQQQQQQRPVPQQQQQSFLKQQQQQPSQVVSISAACQELSDGLFELSSKEGYPAQPAQLQQQQPQVRNVMPPAAGAIPAQPTTALQQHPVPQQPMVTTRHPMATQQVLAQPETNPWAPPPQPQVGPNPWDPASAQMAGPNGISQAEKWLKQTSQTVSTPYGVPAKPPGLGPAGEQRMGPNAAAVSPVQNGYSSVSHHHQGIHLQNATYEAQPMAQVPAGNFNNSATAPVYIPNRPQQQQQPVTAGGNVGISGGWTSDLSRTLPDSGAQAGTTNGYSSSFEARWESLPSNQTPVMANNPFANATKAFEINL</sequence>
<dbReference type="AlphaFoldDB" id="A0A914B564"/>
<dbReference type="InterPro" id="IPR016698">
    <property type="entry name" value="Numb/numb-like"/>
</dbReference>
<keyword evidence="6" id="KW-1185">Reference proteome</keyword>
<dbReference type="EnsemblMetazoa" id="XM_038215458.1">
    <property type="protein sequence ID" value="XP_038071386.1"/>
    <property type="gene ID" value="LOC119740227"/>
</dbReference>
<feature type="region of interest" description="Disordered" evidence="3">
    <location>
        <begin position="337"/>
        <end position="390"/>
    </location>
</feature>
<evidence type="ECO:0000256" key="3">
    <source>
        <dbReference type="SAM" id="MobiDB-lite"/>
    </source>
</evidence>
<evidence type="ECO:0000313" key="5">
    <source>
        <dbReference type="EnsemblMetazoa" id="XP_038071386.1"/>
    </source>
</evidence>
<dbReference type="PANTHER" id="PTHR47368:SF2">
    <property type="entry name" value="PID DOMAIN-CONTAINING PROTEIN"/>
    <property type="match status" value="1"/>
</dbReference>
<dbReference type="GeneID" id="119740227"/>
<dbReference type="OMA" id="QTHTEIP"/>
<dbReference type="GO" id="GO:0005737">
    <property type="term" value="C:cytoplasm"/>
    <property type="evidence" value="ECO:0007669"/>
    <property type="project" value="TreeGrafter"/>
</dbReference>
<name>A0A914B564_PATMI</name>
<evidence type="ECO:0000313" key="6">
    <source>
        <dbReference type="Proteomes" id="UP000887568"/>
    </source>
</evidence>
<feature type="region of interest" description="Disordered" evidence="3">
    <location>
        <begin position="251"/>
        <end position="279"/>
    </location>
</feature>
<feature type="domain" description="PID" evidence="4">
    <location>
        <begin position="97"/>
        <end position="224"/>
    </location>
</feature>
<dbReference type="Pfam" id="PF06311">
    <property type="entry name" value="NumbF"/>
    <property type="match status" value="1"/>
</dbReference>
<dbReference type="SUPFAM" id="SSF50729">
    <property type="entry name" value="PH domain-like"/>
    <property type="match status" value="1"/>
</dbReference>
<keyword evidence="2" id="KW-0597">Phosphoprotein</keyword>
<evidence type="ECO:0000256" key="1">
    <source>
        <dbReference type="ARBA" id="ARBA00022473"/>
    </source>
</evidence>
<dbReference type="Pfam" id="PF00640">
    <property type="entry name" value="PID"/>
    <property type="match status" value="1"/>
</dbReference>
<reference evidence="5" key="1">
    <citation type="submission" date="2022-11" db="UniProtKB">
        <authorList>
            <consortium name="EnsemblMetazoa"/>
        </authorList>
    </citation>
    <scope>IDENTIFICATION</scope>
</reference>
<feature type="compositionally biased region" description="Basic and acidic residues" evidence="3">
    <location>
        <begin position="258"/>
        <end position="268"/>
    </location>
</feature>
<dbReference type="RefSeq" id="XP_038071386.1">
    <property type="nucleotide sequence ID" value="XM_038215458.1"/>
</dbReference>
<dbReference type="Gene3D" id="2.30.29.30">
    <property type="entry name" value="Pleckstrin-homology domain (PH domain)/Phosphotyrosine-binding domain (PTB)"/>
    <property type="match status" value="1"/>
</dbReference>
<dbReference type="PANTHER" id="PTHR47368">
    <property type="entry name" value="NUMB"/>
    <property type="match status" value="1"/>
</dbReference>
<feature type="compositionally biased region" description="Low complexity" evidence="3">
    <location>
        <begin position="27"/>
        <end position="52"/>
    </location>
</feature>
<proteinExistence type="predicted"/>
<dbReference type="InterPro" id="IPR006020">
    <property type="entry name" value="PTB/PI_dom"/>
</dbReference>
<protein>
    <recommendedName>
        <fullName evidence="4">PID domain-containing protein</fullName>
    </recommendedName>
</protein>
<evidence type="ECO:0000256" key="2">
    <source>
        <dbReference type="ARBA" id="ARBA00022553"/>
    </source>
</evidence>
<accession>A0A914B564</accession>
<dbReference type="Proteomes" id="UP000887568">
    <property type="component" value="Unplaced"/>
</dbReference>
<dbReference type="InterPro" id="IPR011993">
    <property type="entry name" value="PH-like_dom_sf"/>
</dbReference>
<dbReference type="SMART" id="SM00462">
    <property type="entry name" value="PTB"/>
    <property type="match status" value="1"/>
</dbReference>
<dbReference type="OrthoDB" id="10070446at2759"/>
<keyword evidence="1" id="KW-0217">Developmental protein</keyword>
<feature type="region of interest" description="Disordered" evidence="3">
    <location>
        <begin position="1"/>
        <end position="88"/>
    </location>
</feature>
<dbReference type="InterPro" id="IPR010449">
    <property type="entry name" value="Numb_domain"/>
</dbReference>
<dbReference type="FunFam" id="2.30.29.30:FF:000031">
    <property type="entry name" value="protein numb isoform X1"/>
    <property type="match status" value="1"/>
</dbReference>
<evidence type="ECO:0000259" key="4">
    <source>
        <dbReference type="PROSITE" id="PS01179"/>
    </source>
</evidence>
<feature type="compositionally biased region" description="Basic residues" evidence="3">
    <location>
        <begin position="53"/>
        <end position="75"/>
    </location>
</feature>
<dbReference type="PIRSF" id="PIRSF017607">
    <property type="entry name" value="Numb/numb-like"/>
    <property type="match status" value="1"/>
</dbReference>
<feature type="compositionally biased region" description="Low complexity" evidence="3">
    <location>
        <begin position="353"/>
        <end position="390"/>
    </location>
</feature>